<evidence type="ECO:0000313" key="3">
    <source>
        <dbReference type="EMBL" id="GAA4671287.1"/>
    </source>
</evidence>
<evidence type="ECO:0000259" key="2">
    <source>
        <dbReference type="Pfam" id="PF13400"/>
    </source>
</evidence>
<feature type="domain" description="Putative Flp pilus-assembly TadG-like N-terminal" evidence="2">
    <location>
        <begin position="11"/>
        <end position="58"/>
    </location>
</feature>
<dbReference type="PROSITE" id="PS51257">
    <property type="entry name" value="PROKAR_LIPOPROTEIN"/>
    <property type="match status" value="1"/>
</dbReference>
<gene>
    <name evidence="3" type="ORF">GCM10023226_04860</name>
</gene>
<protein>
    <recommendedName>
        <fullName evidence="2">Putative Flp pilus-assembly TadG-like N-terminal domain-containing protein</fullName>
    </recommendedName>
</protein>
<dbReference type="EMBL" id="BAABIM010000001">
    <property type="protein sequence ID" value="GAA4671287.1"/>
    <property type="molecule type" value="Genomic_DNA"/>
</dbReference>
<sequence length="118" mass="11668">MNGRPERPERGAATVLVLAFAGVLVLVGAACAVVAALLLAHRTAQAAADLAALAAAQALAEGGDACGQAGSVARRHGAELVDCRPAGAEVRLTVVVEGPRWLGQTGDGVAEARAGPQP</sequence>
<feature type="transmembrane region" description="Helical" evidence="1">
    <location>
        <begin position="12"/>
        <end position="40"/>
    </location>
</feature>
<comment type="caution">
    <text evidence="3">The sequence shown here is derived from an EMBL/GenBank/DDBJ whole genome shotgun (WGS) entry which is preliminary data.</text>
</comment>
<dbReference type="InterPro" id="IPR021202">
    <property type="entry name" value="Rv3654c-like"/>
</dbReference>
<dbReference type="Proteomes" id="UP001500621">
    <property type="component" value="Unassembled WGS sequence"/>
</dbReference>
<evidence type="ECO:0000256" key="1">
    <source>
        <dbReference type="SAM" id="Phobius"/>
    </source>
</evidence>
<keyword evidence="4" id="KW-1185">Reference proteome</keyword>
<name>A0ABP8VSA9_9ACTN</name>
<keyword evidence="1" id="KW-0812">Transmembrane</keyword>
<evidence type="ECO:0000313" key="4">
    <source>
        <dbReference type="Proteomes" id="UP001500621"/>
    </source>
</evidence>
<dbReference type="Pfam" id="PF13400">
    <property type="entry name" value="Tad"/>
    <property type="match status" value="1"/>
</dbReference>
<dbReference type="RefSeq" id="WP_345262456.1">
    <property type="nucleotide sequence ID" value="NZ_BAABIM010000001.1"/>
</dbReference>
<proteinExistence type="predicted"/>
<reference evidence="4" key="1">
    <citation type="journal article" date="2019" name="Int. J. Syst. Evol. Microbiol.">
        <title>The Global Catalogue of Microorganisms (GCM) 10K type strain sequencing project: providing services to taxonomists for standard genome sequencing and annotation.</title>
        <authorList>
            <consortium name="The Broad Institute Genomics Platform"/>
            <consortium name="The Broad Institute Genome Sequencing Center for Infectious Disease"/>
            <person name="Wu L."/>
            <person name="Ma J."/>
        </authorList>
    </citation>
    <scope>NUCLEOTIDE SEQUENCE [LARGE SCALE GENOMIC DNA]</scope>
    <source>
        <strain evidence="4">JCM 18127</strain>
    </source>
</reference>
<accession>A0ABP8VSA9</accession>
<dbReference type="NCBIfam" id="TIGR03816">
    <property type="entry name" value="tadE_like_DECH"/>
    <property type="match status" value="1"/>
</dbReference>
<keyword evidence="1" id="KW-1133">Transmembrane helix</keyword>
<organism evidence="3 4">
    <name type="scientific">Nocardioides nanhaiensis</name>
    <dbReference type="NCBI Taxonomy" id="1476871"/>
    <lineage>
        <taxon>Bacteria</taxon>
        <taxon>Bacillati</taxon>
        <taxon>Actinomycetota</taxon>
        <taxon>Actinomycetes</taxon>
        <taxon>Propionibacteriales</taxon>
        <taxon>Nocardioidaceae</taxon>
        <taxon>Nocardioides</taxon>
    </lineage>
</organism>
<dbReference type="InterPro" id="IPR028087">
    <property type="entry name" value="Tad_N"/>
</dbReference>
<keyword evidence="1" id="KW-0472">Membrane</keyword>